<feature type="region of interest" description="Disordered" evidence="1">
    <location>
        <begin position="415"/>
        <end position="479"/>
    </location>
</feature>
<reference evidence="2 3" key="1">
    <citation type="journal article" date="2015" name="Fungal Genet. Biol.">
        <title>Evolution of novel wood decay mechanisms in Agaricales revealed by the genome sequences of Fistulina hepatica and Cylindrobasidium torrendii.</title>
        <authorList>
            <person name="Floudas D."/>
            <person name="Held B.W."/>
            <person name="Riley R."/>
            <person name="Nagy L.G."/>
            <person name="Koehler G."/>
            <person name="Ransdell A.S."/>
            <person name="Younus H."/>
            <person name="Chow J."/>
            <person name="Chiniquy J."/>
            <person name="Lipzen A."/>
            <person name="Tritt A."/>
            <person name="Sun H."/>
            <person name="Haridas S."/>
            <person name="LaButti K."/>
            <person name="Ohm R.A."/>
            <person name="Kues U."/>
            <person name="Blanchette R.A."/>
            <person name="Grigoriev I.V."/>
            <person name="Minto R.E."/>
            <person name="Hibbett D.S."/>
        </authorList>
    </citation>
    <scope>NUCLEOTIDE SEQUENCE [LARGE SCALE GENOMIC DNA]</scope>
    <source>
        <strain evidence="2 3">ATCC 64428</strain>
    </source>
</reference>
<keyword evidence="3" id="KW-1185">Reference proteome</keyword>
<dbReference type="EMBL" id="KN882139">
    <property type="protein sequence ID" value="KIY43046.1"/>
    <property type="molecule type" value="Genomic_DNA"/>
</dbReference>
<feature type="compositionally biased region" description="Low complexity" evidence="1">
    <location>
        <begin position="415"/>
        <end position="440"/>
    </location>
</feature>
<dbReference type="Proteomes" id="UP000054144">
    <property type="component" value="Unassembled WGS sequence"/>
</dbReference>
<dbReference type="AlphaFoldDB" id="A0A0D7A279"/>
<accession>A0A0D7A279</accession>
<sequence>MEAIPSVLPPYRRPTPHEDNLCEANDLRARYRNQLRIVRDRGFDLFDASFHHPFTHTDGIVASIIDDDLVTSPNSPRIPFPPFGHRVVRLREDLLYGPDDHLRWPQPYVDIYPHYACILLPDPSDTSAQSYLYKKPADIGVQSARTLAQGLYTLTSEALKNFNDIGKSVRGKLKQLVDDARAREQPLPASAQGYDATVVHTIARLQGIGFERTTLMLLVREVQRVLLETDAFVRYWSVYRPRFTDAWPDGGRPRPADLKLLGAFVRDSDVALQFANAGIPVYVIRPLLEVPLDTTHVLKWVTPDVPAASVQLQDRTPKFPPVWIGTAEHRGKYINMHRFTVTHLVFRDPWGEEVPVYNDSEFDPILRASPTMGILPRPASSSTVMFSPLPKGPLPNDTIARQKVLYAVTSAAAASSSSSGPTTSSLGVSSSSSQASSHISSLKRGPSSRLPGPKKKKSKDSQLGFQLPQDPANMPLPPRSWQHAFETVQVDLSLPSRHSREDRLFFFPPSSLFTSSSRQGNNTLNYLFLRSAWIGHLMTEPHPRGLLAQDWRDLLGWSAYRTSTSANPSDMGPSERRARELLGSIFGKRDLNQLPPSVDFNGSQLSTDHLPEHEVYWDLAWEVNEANARLDLVRFLMHGVDDGNILARTDLVEGIIFPQSQTNTTASFWTPSAMDFVELDGLCLKDWQERLLWVLSLGRAVSQCPAGSAVPEGLSFLASLEDEQIRHFGCNSAQAHSLEEAIITHYCTCFYNTFSRPPTPPRCLF</sequence>
<protein>
    <submittedName>
        <fullName evidence="2">Uncharacterized protein</fullName>
    </submittedName>
</protein>
<proteinExistence type="predicted"/>
<evidence type="ECO:0000313" key="3">
    <source>
        <dbReference type="Proteomes" id="UP000054144"/>
    </source>
</evidence>
<gene>
    <name evidence="2" type="ORF">FISHEDRAFT_78897</name>
</gene>
<organism evidence="2 3">
    <name type="scientific">Fistulina hepatica ATCC 64428</name>
    <dbReference type="NCBI Taxonomy" id="1128425"/>
    <lineage>
        <taxon>Eukaryota</taxon>
        <taxon>Fungi</taxon>
        <taxon>Dikarya</taxon>
        <taxon>Basidiomycota</taxon>
        <taxon>Agaricomycotina</taxon>
        <taxon>Agaricomycetes</taxon>
        <taxon>Agaricomycetidae</taxon>
        <taxon>Agaricales</taxon>
        <taxon>Fistulinaceae</taxon>
        <taxon>Fistulina</taxon>
    </lineage>
</organism>
<name>A0A0D7A279_9AGAR</name>
<evidence type="ECO:0000313" key="2">
    <source>
        <dbReference type="EMBL" id="KIY43046.1"/>
    </source>
</evidence>
<evidence type="ECO:0000256" key="1">
    <source>
        <dbReference type="SAM" id="MobiDB-lite"/>
    </source>
</evidence>
<dbReference type="OrthoDB" id="3029222at2759"/>